<keyword evidence="4" id="KW-0378">Hydrolase</keyword>
<reference evidence="13 14" key="1">
    <citation type="submission" date="2021-06" db="EMBL/GenBank/DDBJ databases">
        <title>Chromosome-level genome assembly of the red-tail catfish (Hemibagrus wyckioides).</title>
        <authorList>
            <person name="Shao F."/>
        </authorList>
    </citation>
    <scope>NUCLEOTIDE SEQUENCE [LARGE SCALE GENOMIC DNA]</scope>
    <source>
        <strain evidence="13">EC202008001</strain>
        <tissue evidence="13">Blood</tissue>
    </source>
</reference>
<evidence type="ECO:0000259" key="11">
    <source>
        <dbReference type="PROSITE" id="PS50104"/>
    </source>
</evidence>
<dbReference type="PANTHER" id="PTHR11890">
    <property type="entry name" value="INTERLEUKIN-1 RECEPTOR FAMILY MEMBER"/>
    <property type="match status" value="1"/>
</dbReference>
<evidence type="ECO:0000256" key="10">
    <source>
        <dbReference type="SAM" id="SignalP"/>
    </source>
</evidence>
<dbReference type="SMART" id="SM00409">
    <property type="entry name" value="IG"/>
    <property type="match status" value="3"/>
</dbReference>
<dbReference type="GO" id="GO:0016787">
    <property type="term" value="F:hydrolase activity"/>
    <property type="evidence" value="ECO:0007669"/>
    <property type="project" value="UniProtKB-KW"/>
</dbReference>
<feature type="domain" description="Ig-like" evidence="12">
    <location>
        <begin position="34"/>
        <end position="106"/>
    </location>
</feature>
<dbReference type="PROSITE" id="PS50835">
    <property type="entry name" value="IG_LIKE"/>
    <property type="match status" value="3"/>
</dbReference>
<feature type="domain" description="Ig-like" evidence="12">
    <location>
        <begin position="123"/>
        <end position="192"/>
    </location>
</feature>
<evidence type="ECO:0008006" key="15">
    <source>
        <dbReference type="Google" id="ProtNLM"/>
    </source>
</evidence>
<gene>
    <name evidence="13" type="ORF">KOW79_020679</name>
</gene>
<dbReference type="Gene3D" id="2.60.40.10">
    <property type="entry name" value="Immunoglobulins"/>
    <property type="match status" value="3"/>
</dbReference>
<keyword evidence="2 10" id="KW-0732">Signal</keyword>
<dbReference type="InterPro" id="IPR015621">
    <property type="entry name" value="IL-1_rcpt_fam"/>
</dbReference>
<evidence type="ECO:0000256" key="1">
    <source>
        <dbReference type="ARBA" id="ARBA00009752"/>
    </source>
</evidence>
<dbReference type="EMBL" id="JAHKSW010000026">
    <property type="protein sequence ID" value="KAG7315813.1"/>
    <property type="molecule type" value="Genomic_DNA"/>
</dbReference>
<protein>
    <recommendedName>
        <fullName evidence="15">Interleukin-1 receptor type 1-like</fullName>
    </recommendedName>
</protein>
<dbReference type="InterPro" id="IPR035897">
    <property type="entry name" value="Toll_tir_struct_dom_sf"/>
</dbReference>
<dbReference type="InterPro" id="IPR003599">
    <property type="entry name" value="Ig_sub"/>
</dbReference>
<evidence type="ECO:0000256" key="7">
    <source>
        <dbReference type="ARBA" id="ARBA00023180"/>
    </source>
</evidence>
<keyword evidence="5" id="KW-0520">NAD</keyword>
<sequence>MAGVLIVLKFLMNLIFLVSASTCTERQVEATGIKGQATIIFCDSDLDNESSTFTWTKDNRTLEPSPQITMQGQILWLLNTTSSDGGLYVCRSSNSTFSTEIRVILSVEAGPCRSFSEIDLKQEKDNIKFSCSEERVPVLGETLEVQWWKDCKSTGIRGSELNLFNVSMSSKGNYTCMVIFRYEDKNYTASLTYQLEVMKKEIVINPQVLEPRDKTLYVKPGMSIKLECNLLIGIGEDCQQETSVYWMINHSYAMMPRYPDLQQNLTTEMRENSWLYGRSTLFIPEILPEFFGIPFQCVILNPNGNDIGQVWLSQDDYMTHIWLIIAVLPILAVIVGAVLLNFFKIDLILAYRHLCGKDKNIHEGNQYNAFVLYLHGKRPGSSTVEDFALRILPSMLEQQHNLKLFIHGRDTDTEAASIASISDVLSQSKAVMLILPGSTEDETLIPLSQDQNRLEDSQLSVLFSDISDSGVPLLLVESGENADYSLLPESIQSSIKKGRVLKWKPTVQPDGRFWKQLRYHMT</sequence>
<keyword evidence="9" id="KW-0472">Membrane</keyword>
<evidence type="ECO:0000313" key="13">
    <source>
        <dbReference type="EMBL" id="KAG7315813.1"/>
    </source>
</evidence>
<keyword evidence="8" id="KW-0393">Immunoglobulin domain</keyword>
<feature type="domain" description="Ig-like" evidence="12">
    <location>
        <begin position="206"/>
        <end position="313"/>
    </location>
</feature>
<dbReference type="InterPro" id="IPR004074">
    <property type="entry name" value="IL-1_rcpt_I/II-typ"/>
</dbReference>
<evidence type="ECO:0000313" key="14">
    <source>
        <dbReference type="Proteomes" id="UP000824219"/>
    </source>
</evidence>
<dbReference type="InterPro" id="IPR007110">
    <property type="entry name" value="Ig-like_dom"/>
</dbReference>
<comment type="similarity">
    <text evidence="1">Belongs to the interleukin-1 receptor family.</text>
</comment>
<evidence type="ECO:0000256" key="4">
    <source>
        <dbReference type="ARBA" id="ARBA00022801"/>
    </source>
</evidence>
<dbReference type="GO" id="GO:0004908">
    <property type="term" value="F:interleukin-1 receptor activity"/>
    <property type="evidence" value="ECO:0007669"/>
    <property type="project" value="InterPro"/>
</dbReference>
<dbReference type="InterPro" id="IPR036179">
    <property type="entry name" value="Ig-like_dom_sf"/>
</dbReference>
<evidence type="ECO:0000256" key="3">
    <source>
        <dbReference type="ARBA" id="ARBA00022737"/>
    </source>
</evidence>
<keyword evidence="3" id="KW-0677">Repeat</keyword>
<dbReference type="PANTHER" id="PTHR11890:SF26">
    <property type="entry name" value="INTERLEUKIN-1 RECEPTOR TYPE 1"/>
    <property type="match status" value="1"/>
</dbReference>
<keyword evidence="9" id="KW-0812">Transmembrane</keyword>
<proteinExistence type="inferred from homology"/>
<organism evidence="13 14">
    <name type="scientific">Hemibagrus wyckioides</name>
    <dbReference type="NCBI Taxonomy" id="337641"/>
    <lineage>
        <taxon>Eukaryota</taxon>
        <taxon>Metazoa</taxon>
        <taxon>Chordata</taxon>
        <taxon>Craniata</taxon>
        <taxon>Vertebrata</taxon>
        <taxon>Euteleostomi</taxon>
        <taxon>Actinopterygii</taxon>
        <taxon>Neopterygii</taxon>
        <taxon>Teleostei</taxon>
        <taxon>Ostariophysi</taxon>
        <taxon>Siluriformes</taxon>
        <taxon>Bagridae</taxon>
        <taxon>Hemibagrus</taxon>
    </lineage>
</organism>
<dbReference type="AlphaFoldDB" id="A0A9D3SDG3"/>
<dbReference type="PRINTS" id="PR01537">
    <property type="entry name" value="INTRLKN1R1F"/>
</dbReference>
<dbReference type="PROSITE" id="PS50104">
    <property type="entry name" value="TIR"/>
    <property type="match status" value="1"/>
</dbReference>
<feature type="signal peptide" evidence="10">
    <location>
        <begin position="1"/>
        <end position="20"/>
    </location>
</feature>
<dbReference type="InterPro" id="IPR013783">
    <property type="entry name" value="Ig-like_fold"/>
</dbReference>
<accession>A0A9D3SDG3</accession>
<keyword evidence="7" id="KW-0325">Glycoprotein</keyword>
<feature type="chain" id="PRO_5039049967" description="Interleukin-1 receptor type 1-like" evidence="10">
    <location>
        <begin position="21"/>
        <end position="522"/>
    </location>
</feature>
<keyword evidence="9" id="KW-1133">Transmembrane helix</keyword>
<evidence type="ECO:0000256" key="8">
    <source>
        <dbReference type="ARBA" id="ARBA00023319"/>
    </source>
</evidence>
<dbReference type="Gene3D" id="3.40.50.10140">
    <property type="entry name" value="Toll/interleukin-1 receptor homology (TIR) domain"/>
    <property type="match status" value="1"/>
</dbReference>
<dbReference type="Proteomes" id="UP000824219">
    <property type="component" value="Linkage Group LG26"/>
</dbReference>
<keyword evidence="14" id="KW-1185">Reference proteome</keyword>
<dbReference type="SUPFAM" id="SSF48726">
    <property type="entry name" value="Immunoglobulin"/>
    <property type="match status" value="2"/>
</dbReference>
<dbReference type="InterPro" id="IPR000157">
    <property type="entry name" value="TIR_dom"/>
</dbReference>
<evidence type="ECO:0000256" key="9">
    <source>
        <dbReference type="SAM" id="Phobius"/>
    </source>
</evidence>
<name>A0A9D3SDG3_9TELE</name>
<evidence type="ECO:0000256" key="6">
    <source>
        <dbReference type="ARBA" id="ARBA00023157"/>
    </source>
</evidence>
<dbReference type="Pfam" id="PF01582">
    <property type="entry name" value="TIR"/>
    <property type="match status" value="1"/>
</dbReference>
<evidence type="ECO:0000256" key="2">
    <source>
        <dbReference type="ARBA" id="ARBA00022729"/>
    </source>
</evidence>
<comment type="caution">
    <text evidence="13">The sequence shown here is derived from an EMBL/GenBank/DDBJ whole genome shotgun (WGS) entry which is preliminary data.</text>
</comment>
<dbReference type="SUPFAM" id="SSF52200">
    <property type="entry name" value="Toll/Interleukin receptor TIR domain"/>
    <property type="match status" value="1"/>
</dbReference>
<dbReference type="OrthoDB" id="9940746at2759"/>
<evidence type="ECO:0000259" key="12">
    <source>
        <dbReference type="PROSITE" id="PS50835"/>
    </source>
</evidence>
<keyword evidence="6" id="KW-1015">Disulfide bond</keyword>
<dbReference type="PRINTS" id="PR01536">
    <property type="entry name" value="INTRLKN1R12F"/>
</dbReference>
<feature type="domain" description="TIR" evidence="11">
    <location>
        <begin position="365"/>
        <end position="521"/>
    </location>
</feature>
<feature type="transmembrane region" description="Helical" evidence="9">
    <location>
        <begin position="321"/>
        <end position="343"/>
    </location>
</feature>
<evidence type="ECO:0000256" key="5">
    <source>
        <dbReference type="ARBA" id="ARBA00023027"/>
    </source>
</evidence>